<feature type="non-terminal residue" evidence="2">
    <location>
        <position position="1"/>
    </location>
</feature>
<dbReference type="Proteomes" id="UP000018936">
    <property type="component" value="Unassembled WGS sequence"/>
</dbReference>
<keyword evidence="3" id="KW-1185">Reference proteome</keyword>
<comment type="caution">
    <text evidence="2">The sequence shown here is derived from an EMBL/GenBank/DDBJ whole genome shotgun (WGS) entry which is preliminary data.</text>
</comment>
<dbReference type="EMBL" id="AZIM01000488">
    <property type="protein sequence ID" value="ETE70746.1"/>
    <property type="molecule type" value="Genomic_DNA"/>
</dbReference>
<protein>
    <submittedName>
        <fullName evidence="2">Eukaryotic peptide chain release factor subunit 1</fullName>
    </submittedName>
</protein>
<evidence type="ECO:0000313" key="2">
    <source>
        <dbReference type="EMBL" id="ETE70746.1"/>
    </source>
</evidence>
<dbReference type="AlphaFoldDB" id="V8P9U2"/>
<name>V8P9U2_OPHHA</name>
<reference evidence="2 3" key="1">
    <citation type="journal article" date="2013" name="Proc. Natl. Acad. Sci. U.S.A.">
        <title>The king cobra genome reveals dynamic gene evolution and adaptation in the snake venom system.</title>
        <authorList>
            <person name="Vonk F.J."/>
            <person name="Casewell N.R."/>
            <person name="Henkel C.V."/>
            <person name="Heimberg A.M."/>
            <person name="Jansen H.J."/>
            <person name="McCleary R.J."/>
            <person name="Kerkkamp H.M."/>
            <person name="Vos R.A."/>
            <person name="Guerreiro I."/>
            <person name="Calvete J.J."/>
            <person name="Wuster W."/>
            <person name="Woods A.E."/>
            <person name="Logan J.M."/>
            <person name="Harrison R.A."/>
            <person name="Castoe T.A."/>
            <person name="de Koning A.P."/>
            <person name="Pollock D.D."/>
            <person name="Yandell M."/>
            <person name="Calderon D."/>
            <person name="Renjifo C."/>
            <person name="Currier R.B."/>
            <person name="Salgado D."/>
            <person name="Pla D."/>
            <person name="Sanz L."/>
            <person name="Hyder A.S."/>
            <person name="Ribeiro J.M."/>
            <person name="Arntzen J.W."/>
            <person name="van den Thillart G.E."/>
            <person name="Boetzer M."/>
            <person name="Pirovano W."/>
            <person name="Dirks R.P."/>
            <person name="Spaink H.P."/>
            <person name="Duboule D."/>
            <person name="McGlinn E."/>
            <person name="Kini R.M."/>
            <person name="Richardson M.K."/>
        </authorList>
    </citation>
    <scope>NUCLEOTIDE SEQUENCE</scope>
    <source>
        <tissue evidence="2">Blood</tissue>
    </source>
</reference>
<accession>V8P9U2</accession>
<proteinExistence type="predicted"/>
<evidence type="ECO:0000313" key="3">
    <source>
        <dbReference type="Proteomes" id="UP000018936"/>
    </source>
</evidence>
<feature type="compositionally biased region" description="Basic residues" evidence="1">
    <location>
        <begin position="76"/>
        <end position="86"/>
    </location>
</feature>
<sequence length="151" mass="16597">MADDPSAADRNVEIWKIKKLIKSLEAARGDLALMCGPLVGGGLVGGGRRRRSNLAGWAEKRGRGSLMRGMPSPPSPKKKKIPPRRKKIKVKYRGTFPGSKLSGEGAWARRVVRAQREAVVPAFGYLVCEGVLLRRSHALHFGTWPICCLRL</sequence>
<dbReference type="OrthoDB" id="10254527at2759"/>
<evidence type="ECO:0000256" key="1">
    <source>
        <dbReference type="SAM" id="MobiDB-lite"/>
    </source>
</evidence>
<organism evidence="2 3">
    <name type="scientific">Ophiophagus hannah</name>
    <name type="common">King cobra</name>
    <name type="synonym">Naja hannah</name>
    <dbReference type="NCBI Taxonomy" id="8665"/>
    <lineage>
        <taxon>Eukaryota</taxon>
        <taxon>Metazoa</taxon>
        <taxon>Chordata</taxon>
        <taxon>Craniata</taxon>
        <taxon>Vertebrata</taxon>
        <taxon>Euteleostomi</taxon>
        <taxon>Lepidosauria</taxon>
        <taxon>Squamata</taxon>
        <taxon>Bifurcata</taxon>
        <taxon>Unidentata</taxon>
        <taxon>Episquamata</taxon>
        <taxon>Toxicofera</taxon>
        <taxon>Serpentes</taxon>
        <taxon>Colubroidea</taxon>
        <taxon>Elapidae</taxon>
        <taxon>Elapinae</taxon>
        <taxon>Ophiophagus</taxon>
    </lineage>
</organism>
<gene>
    <name evidence="2" type="primary">ETF1</name>
    <name evidence="2" type="ORF">L345_03450</name>
</gene>
<feature type="region of interest" description="Disordered" evidence="1">
    <location>
        <begin position="54"/>
        <end position="86"/>
    </location>
</feature>